<sequence>MPIGISRLLVQGTPADDLLVAHPQPSRLLGGAGNDVLIDGPGSDSLLGGSGINRLYGGLGDDYYTYDINADGRDVILDFDPTPGNIDTLIINESLEEFGPFERYQDDLLIGLYSTPAVVTIRNFFLDPAFRIERFRFGAVQVTDKDILRSFHIDPLAPPGRTADDPPSYTGERIRLTGKQWADRLVAGDQPTYMLGRGGNDLMIGSRHSDVLNGGTVKPMFFGDNQWNQLYGGPGNDYYQVDYSWDFSNHRIYDYDTTPGNIDTLQIRGPVSADQVRLYGAQGGSLYIELDTEQRIVIVNYLLDKAFVVERIRFDDGSELTEATIRQRLGLPAPTQASLLTPAPAWAGEPPAAAPDGVGLLLAAAALWGG</sequence>
<dbReference type="GO" id="GO:0005509">
    <property type="term" value="F:calcium ion binding"/>
    <property type="evidence" value="ECO:0007669"/>
    <property type="project" value="InterPro"/>
</dbReference>
<evidence type="ECO:0000313" key="4">
    <source>
        <dbReference type="Proteomes" id="UP000199460"/>
    </source>
</evidence>
<dbReference type="InterPro" id="IPR001343">
    <property type="entry name" value="Hemolysn_Ca-bd"/>
</dbReference>
<dbReference type="EMBL" id="FNJJ01000004">
    <property type="protein sequence ID" value="SDP53481.1"/>
    <property type="molecule type" value="Genomic_DNA"/>
</dbReference>
<evidence type="ECO:0000256" key="1">
    <source>
        <dbReference type="ARBA" id="ARBA00022837"/>
    </source>
</evidence>
<feature type="domain" description="Haemolysin-type calcium binding-related" evidence="2">
    <location>
        <begin position="291"/>
        <end position="324"/>
    </location>
</feature>
<keyword evidence="4" id="KW-1185">Reference proteome</keyword>
<dbReference type="Gene3D" id="2.150.10.10">
    <property type="entry name" value="Serralysin-like metalloprotease, C-terminal"/>
    <property type="match status" value="2"/>
</dbReference>
<evidence type="ECO:0000259" key="2">
    <source>
        <dbReference type="Pfam" id="PF06594"/>
    </source>
</evidence>
<dbReference type="InterPro" id="IPR010566">
    <property type="entry name" value="Haemolys_ca-bd"/>
</dbReference>
<gene>
    <name evidence="3" type="ORF">SAMN05216213_104165</name>
</gene>
<dbReference type="OrthoDB" id="1676884at2"/>
<evidence type="ECO:0000313" key="3">
    <source>
        <dbReference type="EMBL" id="SDP53481.1"/>
    </source>
</evidence>
<protein>
    <submittedName>
        <fullName evidence="3">Haemolysin-type calcium binding protein related domain-containing protein</fullName>
    </submittedName>
</protein>
<dbReference type="Pfam" id="PF06594">
    <property type="entry name" value="HCBP_related"/>
    <property type="match status" value="1"/>
</dbReference>
<dbReference type="Proteomes" id="UP000199460">
    <property type="component" value="Unassembled WGS sequence"/>
</dbReference>
<organism evidence="3 4">
    <name type="scientific">Ectopseudomonas guguanensis</name>
    <dbReference type="NCBI Taxonomy" id="1198456"/>
    <lineage>
        <taxon>Bacteria</taxon>
        <taxon>Pseudomonadati</taxon>
        <taxon>Pseudomonadota</taxon>
        <taxon>Gammaproteobacteria</taxon>
        <taxon>Pseudomonadales</taxon>
        <taxon>Pseudomonadaceae</taxon>
        <taxon>Ectopseudomonas</taxon>
    </lineage>
</organism>
<dbReference type="Pfam" id="PF00353">
    <property type="entry name" value="HemolysinCabind"/>
    <property type="match status" value="3"/>
</dbReference>
<dbReference type="SUPFAM" id="SSF51120">
    <property type="entry name" value="beta-Roll"/>
    <property type="match status" value="2"/>
</dbReference>
<dbReference type="AlphaFoldDB" id="A0A1H0TI22"/>
<proteinExistence type="predicted"/>
<keyword evidence="1" id="KW-0106">Calcium</keyword>
<name>A0A1H0TI22_9GAMM</name>
<accession>A0A1H0TI22</accession>
<dbReference type="PRINTS" id="PR00313">
    <property type="entry name" value="CABNDNGRPT"/>
</dbReference>
<dbReference type="InterPro" id="IPR011049">
    <property type="entry name" value="Serralysin-like_metalloprot_C"/>
</dbReference>
<reference evidence="4" key="1">
    <citation type="submission" date="2016-10" db="EMBL/GenBank/DDBJ databases">
        <authorList>
            <person name="Varghese N."/>
            <person name="Submissions S."/>
        </authorList>
    </citation>
    <scope>NUCLEOTIDE SEQUENCE [LARGE SCALE GENOMIC DNA]</scope>
    <source>
        <strain evidence="4">JCM 18416</strain>
    </source>
</reference>